<dbReference type="InterPro" id="IPR000008">
    <property type="entry name" value="C2_dom"/>
</dbReference>
<feature type="region of interest" description="Disordered" evidence="1">
    <location>
        <begin position="1"/>
        <end position="29"/>
    </location>
</feature>
<dbReference type="EMBL" id="BDRX01000016">
    <property type="protein sequence ID" value="GBF90370.1"/>
    <property type="molecule type" value="Genomic_DNA"/>
</dbReference>
<feature type="domain" description="C2" evidence="2">
    <location>
        <begin position="21"/>
        <end position="149"/>
    </location>
</feature>
<evidence type="ECO:0000313" key="4">
    <source>
        <dbReference type="Proteomes" id="UP000247498"/>
    </source>
</evidence>
<accession>A0A2V0NXQ8</accession>
<dbReference type="Pfam" id="PF00168">
    <property type="entry name" value="C2"/>
    <property type="match status" value="1"/>
</dbReference>
<dbReference type="OrthoDB" id="73919at2759"/>
<keyword evidence="4" id="KW-1185">Reference proteome</keyword>
<feature type="region of interest" description="Disordered" evidence="1">
    <location>
        <begin position="159"/>
        <end position="198"/>
    </location>
</feature>
<dbReference type="SMART" id="SM00239">
    <property type="entry name" value="C2"/>
    <property type="match status" value="1"/>
</dbReference>
<feature type="compositionally biased region" description="Gly residues" evidence="1">
    <location>
        <begin position="184"/>
        <end position="195"/>
    </location>
</feature>
<protein>
    <recommendedName>
        <fullName evidence="2">C2 domain-containing protein</fullName>
    </recommendedName>
</protein>
<name>A0A2V0NXQ8_9CHLO</name>
<dbReference type="GO" id="GO:0010628">
    <property type="term" value="P:positive regulation of gene expression"/>
    <property type="evidence" value="ECO:0007669"/>
    <property type="project" value="TreeGrafter"/>
</dbReference>
<dbReference type="Gene3D" id="2.60.40.150">
    <property type="entry name" value="C2 domain"/>
    <property type="match status" value="1"/>
</dbReference>
<dbReference type="PROSITE" id="PS50004">
    <property type="entry name" value="C2"/>
    <property type="match status" value="1"/>
</dbReference>
<evidence type="ECO:0000313" key="3">
    <source>
        <dbReference type="EMBL" id="GBF90370.1"/>
    </source>
</evidence>
<proteinExistence type="predicted"/>
<dbReference type="PANTHER" id="PTHR47800">
    <property type="entry name" value="C2 DOMAIN-CONTAINING PROTEIN"/>
    <property type="match status" value="1"/>
</dbReference>
<dbReference type="InterPro" id="IPR035892">
    <property type="entry name" value="C2_domain_sf"/>
</dbReference>
<dbReference type="PANTHER" id="PTHR47800:SF5">
    <property type="entry name" value="FER-1-LIKE PROTEIN 6"/>
    <property type="match status" value="1"/>
</dbReference>
<sequence>MDRPPPGGAAAAGAAAPLPPPPPAPGPAGAVDECAPYGYDVFVHIGSGSQLIVCDTYGKSDPYVVVKITTPDGFELQYKTHTVWRSVNPDIDEWFTVTNAPRGTVLALSVFDKDTFSADDPMGSAEWVFGPWLPVEDAAAAARRQRQLETAAAAAAARVLGRQRQQEEQEQERRRRRPWWRETLGGGGGRGGGGPAPRRHRSWWGAWSPSWHGPSRATSIRGALPLDLPLVHPSRPGAPAGQLHLRVAHRASAAPGAVRTRGPVRFRENRSSLLGLLLGKWGGEKEYAHCTYKLFLHGVDAFLPERVEWNRGHAAAAAIFNSPLALSGVRAQHAALYAQGSGLGRALRALAARGRGRWGRWAVSRDGLLAGGGDLLALLDYGARGGEPRFYTYTLTETWRFSETDASFLGDVLSKHAVHGGGAAAVAYAGEFVVLPAKEYEAAAARASDCDGARAASGHGNGDCGGGGGGGDDRTLRGAPAAAAGGCGVRGPGDGEWLGGGGGGSDVGEVAPQEAFVLCIDNNSGTYRPPASRLPALRALLEANFPGLRVRTVDAVSQAQLLRELQALAPSRLKPGAAR</sequence>
<comment type="caution">
    <text evidence="3">The sequence shown here is derived from an EMBL/GenBank/DDBJ whole genome shotgun (WGS) entry which is preliminary data.</text>
</comment>
<evidence type="ECO:0000259" key="2">
    <source>
        <dbReference type="PROSITE" id="PS50004"/>
    </source>
</evidence>
<organism evidence="3 4">
    <name type="scientific">Raphidocelis subcapitata</name>
    <dbReference type="NCBI Taxonomy" id="307507"/>
    <lineage>
        <taxon>Eukaryota</taxon>
        <taxon>Viridiplantae</taxon>
        <taxon>Chlorophyta</taxon>
        <taxon>core chlorophytes</taxon>
        <taxon>Chlorophyceae</taxon>
        <taxon>CS clade</taxon>
        <taxon>Sphaeropleales</taxon>
        <taxon>Selenastraceae</taxon>
        <taxon>Raphidocelis</taxon>
    </lineage>
</organism>
<dbReference type="CDD" id="cd00030">
    <property type="entry name" value="C2"/>
    <property type="match status" value="1"/>
</dbReference>
<evidence type="ECO:0000256" key="1">
    <source>
        <dbReference type="SAM" id="MobiDB-lite"/>
    </source>
</evidence>
<reference evidence="3 4" key="1">
    <citation type="journal article" date="2018" name="Sci. Rep.">
        <title>Raphidocelis subcapitata (=Pseudokirchneriella subcapitata) provides an insight into genome evolution and environmental adaptations in the Sphaeropleales.</title>
        <authorList>
            <person name="Suzuki S."/>
            <person name="Yamaguchi H."/>
            <person name="Nakajima N."/>
            <person name="Kawachi M."/>
        </authorList>
    </citation>
    <scope>NUCLEOTIDE SEQUENCE [LARGE SCALE GENOMIC DNA]</scope>
    <source>
        <strain evidence="3 4">NIES-35</strain>
    </source>
</reference>
<feature type="compositionally biased region" description="Pro residues" evidence="1">
    <location>
        <begin position="17"/>
        <end position="26"/>
    </location>
</feature>
<dbReference type="InParanoid" id="A0A2V0NXQ8"/>
<feature type="compositionally biased region" description="Basic and acidic residues" evidence="1">
    <location>
        <begin position="164"/>
        <end position="173"/>
    </location>
</feature>
<dbReference type="Proteomes" id="UP000247498">
    <property type="component" value="Unassembled WGS sequence"/>
</dbReference>
<dbReference type="SUPFAM" id="SSF49562">
    <property type="entry name" value="C2 domain (Calcium/lipid-binding domain, CaLB)"/>
    <property type="match status" value="1"/>
</dbReference>
<dbReference type="AlphaFoldDB" id="A0A2V0NXQ8"/>
<gene>
    <name evidence="3" type="ORF">Rsub_02476</name>
</gene>